<dbReference type="NCBIfam" id="TIGR00536">
    <property type="entry name" value="hemK_fam"/>
    <property type="match status" value="1"/>
</dbReference>
<dbReference type="PANTHER" id="PTHR18895">
    <property type="entry name" value="HEMK METHYLTRANSFERASE"/>
    <property type="match status" value="1"/>
</dbReference>
<dbReference type="EC" id="2.1.1.297" evidence="1"/>
<dbReference type="NCBIfam" id="TIGR03534">
    <property type="entry name" value="RF_mod_PrmC"/>
    <property type="match status" value="1"/>
</dbReference>
<dbReference type="Gene3D" id="1.10.8.10">
    <property type="entry name" value="DNA helicase RuvA subunit, C-terminal domain"/>
    <property type="match status" value="1"/>
</dbReference>
<dbReference type="Gene3D" id="3.40.50.150">
    <property type="entry name" value="Vaccinia Virus protein VP39"/>
    <property type="match status" value="1"/>
</dbReference>
<dbReference type="InterPro" id="IPR050320">
    <property type="entry name" value="N5-glutamine_MTase"/>
</dbReference>
<sequence length="279" mass="31696">MRKVVSYIKESLNAYYPESEISGFTRIIIEYITKMPYPQVFIDPPVSTPELHNRIDVILKRLKQYEPIQYIIGETEFFGLPFSVNENVLIPRPETEELVELILKENKKSELSLLDIGTGSGAIAVALAKNMARTSVSAWDISYKALDVAALNSKANSTDISFGRVDVLGDYPTDKKYDIIVSNPPYVLESEKEQMERNVLEYEPHTALFVTDNNALLFYKRIADIALNLLTPAGRLYFEINQAKGAETVKMLEEKGFTEVALFQDLSKKDRMIRAELKQ</sequence>
<proteinExistence type="predicted"/>
<comment type="catalytic activity">
    <reaction evidence="5">
        <text>L-glutaminyl-[peptide chain release factor] + S-adenosyl-L-methionine = N(5)-methyl-L-glutaminyl-[peptide chain release factor] + S-adenosyl-L-homocysteine + H(+)</text>
        <dbReference type="Rhea" id="RHEA:42896"/>
        <dbReference type="Rhea" id="RHEA-COMP:10271"/>
        <dbReference type="Rhea" id="RHEA-COMP:10272"/>
        <dbReference type="ChEBI" id="CHEBI:15378"/>
        <dbReference type="ChEBI" id="CHEBI:30011"/>
        <dbReference type="ChEBI" id="CHEBI:57856"/>
        <dbReference type="ChEBI" id="CHEBI:59789"/>
        <dbReference type="ChEBI" id="CHEBI:61891"/>
        <dbReference type="EC" id="2.1.1.297"/>
    </reaction>
</comment>
<dbReference type="InterPro" id="IPR004556">
    <property type="entry name" value="HemK-like"/>
</dbReference>
<evidence type="ECO:0000259" key="6">
    <source>
        <dbReference type="Pfam" id="PF05175"/>
    </source>
</evidence>
<dbReference type="AlphaFoldDB" id="F5J245"/>
<dbReference type="PANTHER" id="PTHR18895:SF74">
    <property type="entry name" value="MTRF1L RELEASE FACTOR GLUTAMINE METHYLTRANSFERASE"/>
    <property type="match status" value="1"/>
</dbReference>
<name>F5J245_9BACT</name>
<dbReference type="PROSITE" id="PS00092">
    <property type="entry name" value="N6_MTASE"/>
    <property type="match status" value="1"/>
</dbReference>
<dbReference type="GO" id="GO:0003676">
    <property type="term" value="F:nucleic acid binding"/>
    <property type="evidence" value="ECO:0007669"/>
    <property type="project" value="InterPro"/>
</dbReference>
<protein>
    <recommendedName>
        <fullName evidence="1">peptide chain release factor N(5)-glutamine methyltransferase</fullName>
        <ecNumber evidence="1">2.1.1.297</ecNumber>
    </recommendedName>
</protein>
<keyword evidence="2 7" id="KW-0489">Methyltransferase</keyword>
<evidence type="ECO:0000256" key="3">
    <source>
        <dbReference type="ARBA" id="ARBA00022679"/>
    </source>
</evidence>
<evidence type="ECO:0000256" key="5">
    <source>
        <dbReference type="ARBA" id="ARBA00048391"/>
    </source>
</evidence>
<evidence type="ECO:0000256" key="2">
    <source>
        <dbReference type="ARBA" id="ARBA00022603"/>
    </source>
</evidence>
<dbReference type="GO" id="GO:0102559">
    <property type="term" value="F:peptide chain release factor N(5)-glutamine methyltransferase activity"/>
    <property type="evidence" value="ECO:0007669"/>
    <property type="project" value="UniProtKB-EC"/>
</dbReference>
<dbReference type="InterPro" id="IPR029063">
    <property type="entry name" value="SAM-dependent_MTases_sf"/>
</dbReference>
<accession>F5J245</accession>
<gene>
    <name evidence="7" type="ORF">HMPREF9455_03440</name>
</gene>
<keyword evidence="8" id="KW-1185">Reference proteome</keyword>
<keyword evidence="4" id="KW-0949">S-adenosyl-L-methionine</keyword>
<dbReference type="CDD" id="cd02440">
    <property type="entry name" value="AdoMet_MTases"/>
    <property type="match status" value="1"/>
</dbReference>
<dbReference type="EMBL" id="ADLV01000039">
    <property type="protein sequence ID" value="EGK00301.1"/>
    <property type="molecule type" value="Genomic_DNA"/>
</dbReference>
<evidence type="ECO:0000313" key="7">
    <source>
        <dbReference type="EMBL" id="EGK00301.1"/>
    </source>
</evidence>
<evidence type="ECO:0000313" key="8">
    <source>
        <dbReference type="Proteomes" id="UP000004913"/>
    </source>
</evidence>
<dbReference type="HOGENOM" id="CLU_018398_3_2_10"/>
<dbReference type="Pfam" id="PF05175">
    <property type="entry name" value="MTS"/>
    <property type="match status" value="1"/>
</dbReference>
<organism evidence="7 8">
    <name type="scientific">Dysgonomonas gadei ATCC BAA-286</name>
    <dbReference type="NCBI Taxonomy" id="742766"/>
    <lineage>
        <taxon>Bacteria</taxon>
        <taxon>Pseudomonadati</taxon>
        <taxon>Bacteroidota</taxon>
        <taxon>Bacteroidia</taxon>
        <taxon>Bacteroidales</taxon>
        <taxon>Dysgonomonadaceae</taxon>
        <taxon>Dysgonomonas</taxon>
    </lineage>
</organism>
<evidence type="ECO:0000256" key="4">
    <source>
        <dbReference type="ARBA" id="ARBA00022691"/>
    </source>
</evidence>
<dbReference type="InterPro" id="IPR007848">
    <property type="entry name" value="Small_mtfrase_dom"/>
</dbReference>
<dbReference type="GO" id="GO:0032259">
    <property type="term" value="P:methylation"/>
    <property type="evidence" value="ECO:0007669"/>
    <property type="project" value="UniProtKB-KW"/>
</dbReference>
<dbReference type="eggNOG" id="COG2890">
    <property type="taxonomic scope" value="Bacteria"/>
</dbReference>
<reference evidence="7 8" key="1">
    <citation type="submission" date="2011-04" db="EMBL/GenBank/DDBJ databases">
        <title>The Genome Sequence of Dysgonomonas gadei ATCC BAA-286.</title>
        <authorList>
            <consortium name="The Broad Institute Genome Sequencing Platform"/>
            <person name="Earl A."/>
            <person name="Ward D."/>
            <person name="Feldgarden M."/>
            <person name="Gevers D."/>
            <person name="Pudlo N."/>
            <person name="Martens E."/>
            <person name="Allen-Vercoe E."/>
            <person name="Young S.K."/>
            <person name="Zeng Q."/>
            <person name="Gargeya S."/>
            <person name="Fitzgerald M."/>
            <person name="Haas B."/>
            <person name="Abouelleil A."/>
            <person name="Alvarado L."/>
            <person name="Arachchi H.M."/>
            <person name="Berlin A."/>
            <person name="Brown A."/>
            <person name="Chapman S.B."/>
            <person name="Chen Z."/>
            <person name="Dunbar C."/>
            <person name="Freedman E."/>
            <person name="Gearin G."/>
            <person name="Gellesch M."/>
            <person name="Goldberg J."/>
            <person name="Griggs A."/>
            <person name="Gujja S."/>
            <person name="Heiman D."/>
            <person name="Howarth C."/>
            <person name="Larson L."/>
            <person name="Lui A."/>
            <person name="MacDonald P.J.P."/>
            <person name="Mehta T."/>
            <person name="Montmayeur A."/>
            <person name="Murphy C."/>
            <person name="Neiman D."/>
            <person name="Pearson M."/>
            <person name="Priest M."/>
            <person name="Roberts A."/>
            <person name="Saif S."/>
            <person name="Shea T."/>
            <person name="Shenoy N."/>
            <person name="Sisk P."/>
            <person name="Stolte C."/>
            <person name="Sykes S."/>
            <person name="Yandava C."/>
            <person name="Wortman J."/>
            <person name="Nusbaum C."/>
            <person name="Birren B."/>
        </authorList>
    </citation>
    <scope>NUCLEOTIDE SEQUENCE [LARGE SCALE GENOMIC DNA]</scope>
    <source>
        <strain evidence="7 8">ATCC BAA-286</strain>
    </source>
</reference>
<comment type="caution">
    <text evidence="7">The sequence shown here is derived from an EMBL/GenBank/DDBJ whole genome shotgun (WGS) entry which is preliminary data.</text>
</comment>
<dbReference type="Proteomes" id="UP000004913">
    <property type="component" value="Unassembled WGS sequence"/>
</dbReference>
<dbReference type="InterPro" id="IPR002052">
    <property type="entry name" value="DNA_methylase_N6_adenine_CS"/>
</dbReference>
<dbReference type="InterPro" id="IPR019874">
    <property type="entry name" value="RF_methyltr_PrmC"/>
</dbReference>
<evidence type="ECO:0000256" key="1">
    <source>
        <dbReference type="ARBA" id="ARBA00012771"/>
    </source>
</evidence>
<keyword evidence="3 7" id="KW-0808">Transferase</keyword>
<dbReference type="SUPFAM" id="SSF53335">
    <property type="entry name" value="S-adenosyl-L-methionine-dependent methyltransferases"/>
    <property type="match status" value="1"/>
</dbReference>
<dbReference type="STRING" id="742766.HMPREF9455_03440"/>
<feature type="domain" description="Methyltransferase small" evidence="6">
    <location>
        <begin position="106"/>
        <end position="191"/>
    </location>
</feature>